<dbReference type="InterPro" id="IPR039447">
    <property type="entry name" value="UreH-like_TM_dom"/>
</dbReference>
<comment type="caution">
    <text evidence="3">The sequence shown here is derived from an EMBL/GenBank/DDBJ whole genome shotgun (WGS) entry which is preliminary data.</text>
</comment>
<dbReference type="Pfam" id="PF13473">
    <property type="entry name" value="Cupredoxin_1"/>
    <property type="match status" value="2"/>
</dbReference>
<protein>
    <recommendedName>
        <fullName evidence="2">HMA domain-containing protein</fullName>
    </recommendedName>
</protein>
<feature type="transmembrane region" description="Helical" evidence="1">
    <location>
        <begin position="81"/>
        <end position="98"/>
    </location>
</feature>
<evidence type="ECO:0000256" key="1">
    <source>
        <dbReference type="SAM" id="Phobius"/>
    </source>
</evidence>
<dbReference type="InterPro" id="IPR008972">
    <property type="entry name" value="Cupredoxin"/>
</dbReference>
<dbReference type="SUPFAM" id="SSF49503">
    <property type="entry name" value="Cupredoxins"/>
    <property type="match status" value="2"/>
</dbReference>
<feature type="transmembrane region" description="Helical" evidence="1">
    <location>
        <begin position="118"/>
        <end position="143"/>
    </location>
</feature>
<accession>A0A1F7JMB0</accession>
<evidence type="ECO:0000313" key="3">
    <source>
        <dbReference type="EMBL" id="OGK56752.1"/>
    </source>
</evidence>
<feature type="transmembrane region" description="Helical" evidence="1">
    <location>
        <begin position="313"/>
        <end position="331"/>
    </location>
</feature>
<dbReference type="Proteomes" id="UP000176376">
    <property type="component" value="Unassembled WGS sequence"/>
</dbReference>
<keyword evidence="1" id="KW-0812">Transmembrane</keyword>
<dbReference type="Gene3D" id="2.60.40.420">
    <property type="entry name" value="Cupredoxins - blue copper proteins"/>
    <property type="match status" value="2"/>
</dbReference>
<dbReference type="Pfam" id="PF13386">
    <property type="entry name" value="DsbD_2"/>
    <property type="match status" value="1"/>
</dbReference>
<evidence type="ECO:0000313" key="4">
    <source>
        <dbReference type="Proteomes" id="UP000176376"/>
    </source>
</evidence>
<dbReference type="PANTHER" id="PTHR42208">
    <property type="entry name" value="HEAVY METAL TRANSPORTER-RELATED"/>
    <property type="match status" value="1"/>
</dbReference>
<gene>
    <name evidence="3" type="ORF">A3J15_02330</name>
</gene>
<name>A0A1F7JMB0_9BACT</name>
<dbReference type="SUPFAM" id="SSF55008">
    <property type="entry name" value="HMA, heavy metal-associated domain"/>
    <property type="match status" value="1"/>
</dbReference>
<reference evidence="3 4" key="1">
    <citation type="journal article" date="2016" name="Nat. Commun.">
        <title>Thousands of microbial genomes shed light on interconnected biogeochemical processes in an aquifer system.</title>
        <authorList>
            <person name="Anantharaman K."/>
            <person name="Brown C.T."/>
            <person name="Hug L.A."/>
            <person name="Sharon I."/>
            <person name="Castelle C.J."/>
            <person name="Probst A.J."/>
            <person name="Thomas B.C."/>
            <person name="Singh A."/>
            <person name="Wilkins M.J."/>
            <person name="Karaoz U."/>
            <person name="Brodie E.L."/>
            <person name="Williams K.H."/>
            <person name="Hubbard S.S."/>
            <person name="Banfield J.F."/>
        </authorList>
    </citation>
    <scope>NUCLEOTIDE SEQUENCE [LARGE SCALE GENOMIC DNA]</scope>
</reference>
<keyword evidence="1" id="KW-0472">Membrane</keyword>
<dbReference type="CDD" id="cd00371">
    <property type="entry name" value="HMA"/>
    <property type="match status" value="1"/>
</dbReference>
<feature type="transmembrane region" description="Helical" evidence="1">
    <location>
        <begin position="194"/>
        <end position="220"/>
    </location>
</feature>
<feature type="domain" description="HMA" evidence="2">
    <location>
        <begin position="2"/>
        <end position="67"/>
    </location>
</feature>
<feature type="transmembrane region" description="Helical" evidence="1">
    <location>
        <begin position="279"/>
        <end position="306"/>
    </location>
</feature>
<dbReference type="PANTHER" id="PTHR42208:SF1">
    <property type="entry name" value="HEAVY METAL TRANSPORTER"/>
    <property type="match status" value="1"/>
</dbReference>
<feature type="transmembrane region" description="Helical" evidence="1">
    <location>
        <begin position="164"/>
        <end position="188"/>
    </location>
</feature>
<dbReference type="Pfam" id="PF00403">
    <property type="entry name" value="HMA"/>
    <property type="match status" value="1"/>
</dbReference>
<proteinExistence type="predicted"/>
<dbReference type="InterPro" id="IPR028096">
    <property type="entry name" value="EfeO_Cupredoxin"/>
</dbReference>
<feature type="transmembrane region" description="Helical" evidence="1">
    <location>
        <begin position="250"/>
        <end position="273"/>
    </location>
</feature>
<keyword evidence="1" id="KW-1133">Transmembrane helix</keyword>
<sequence length="596" mass="63321">MNNCQIHITGMHCRSCEILIEDELLKIPGVKKAHVNHSTGTAKIYYQKTLDQGAVEIAVEQAGYRLGKEDLPFFSKNAKEYYDLGLAFFLVVTLFLVGKTVGLFDLGSKISGDYSNLTIVFLVGLIAGVSTCMALVGGLVLGISTKFAKVHPGLSGLDKFKPHLFFNGGRIVSYFFFGALIGLVGSFLQLSISTLGILTIAVALLMVLLGGQLIGIFPILKRISFTLPKNISHRLGIKSRTGLTYSNKNSVIMGALTFFLPCGFTQAMQLYAISTGDPISGALTMGVFALGTTPGLLSVGGLTAAIKAKGGEMFYKTVGVIVILLALFNLSNGLNLLGINPDVLGMITNSRSAGNTVDSLLGDDNVQTVNMTQTTFGYKPNNFTIKKGIPVRWIINSQDGNSCASSLVSEELGVRQILKQGENIIEFTPDKVGIIRFSCSMGMYTGSFNVVSDNGQTTDNRGTINTAVAAKVPSCGGSGGCGCGAQGGGNTQNFNEQPGNTETIGDVQLIKARYSNLSDLIPNQFSLAANKPVRFEITADDNGQGCMGSIMLPGLSDKVDVFTRGKTSVFEFNPVKSGTYNITCAMGVPRGQIIIN</sequence>
<dbReference type="AlphaFoldDB" id="A0A1F7JMB0"/>
<organism evidence="3 4">
    <name type="scientific">Candidatus Roizmanbacteria bacterium RIFCSPLOWO2_02_FULL_38_10</name>
    <dbReference type="NCBI Taxonomy" id="1802074"/>
    <lineage>
        <taxon>Bacteria</taxon>
        <taxon>Candidatus Roizmaniibacteriota</taxon>
    </lineage>
</organism>
<dbReference type="STRING" id="1802074.A3J15_02330"/>
<dbReference type="InterPro" id="IPR036163">
    <property type="entry name" value="HMA_dom_sf"/>
</dbReference>
<evidence type="ECO:0000259" key="2">
    <source>
        <dbReference type="PROSITE" id="PS50846"/>
    </source>
</evidence>
<dbReference type="EMBL" id="MGAY01000025">
    <property type="protein sequence ID" value="OGK56752.1"/>
    <property type="molecule type" value="Genomic_DNA"/>
</dbReference>
<dbReference type="InterPro" id="IPR006121">
    <property type="entry name" value="HMA_dom"/>
</dbReference>
<dbReference type="GO" id="GO:0046872">
    <property type="term" value="F:metal ion binding"/>
    <property type="evidence" value="ECO:0007669"/>
    <property type="project" value="InterPro"/>
</dbReference>
<dbReference type="PROSITE" id="PS50846">
    <property type="entry name" value="HMA_2"/>
    <property type="match status" value="1"/>
</dbReference>
<dbReference type="Gene3D" id="3.30.70.100">
    <property type="match status" value="1"/>
</dbReference>